<dbReference type="AlphaFoldDB" id="A0AAD6BUZ8"/>
<reference evidence="3" key="1">
    <citation type="submission" date="2022-12" db="EMBL/GenBank/DDBJ databases">
        <authorList>
            <person name="Petersen C."/>
        </authorList>
    </citation>
    <scope>NUCLEOTIDE SEQUENCE</scope>
    <source>
        <strain evidence="3">IBT 16125</strain>
    </source>
</reference>
<gene>
    <name evidence="3" type="ORF">N7458_012543</name>
</gene>
<feature type="domain" description="Myb-like DNA-binding" evidence="2">
    <location>
        <begin position="29"/>
        <end position="75"/>
    </location>
</feature>
<reference evidence="3" key="2">
    <citation type="journal article" date="2023" name="IMA Fungus">
        <title>Comparative genomic study of the Penicillium genus elucidates a diverse pangenome and 15 lateral gene transfer events.</title>
        <authorList>
            <person name="Petersen C."/>
            <person name="Sorensen T."/>
            <person name="Nielsen M.R."/>
            <person name="Sondergaard T.E."/>
            <person name="Sorensen J.L."/>
            <person name="Fitzpatrick D.A."/>
            <person name="Frisvad J.C."/>
            <person name="Nielsen K.L."/>
        </authorList>
    </citation>
    <scope>NUCLEOTIDE SEQUENCE</scope>
    <source>
        <strain evidence="3">IBT 16125</strain>
    </source>
</reference>
<dbReference type="GeneID" id="81606167"/>
<feature type="compositionally biased region" description="Basic and acidic residues" evidence="1">
    <location>
        <begin position="85"/>
        <end position="99"/>
    </location>
</feature>
<dbReference type="Pfam" id="PF22980">
    <property type="entry name" value="Myb_DNA-bind_8"/>
    <property type="match status" value="1"/>
</dbReference>
<dbReference type="EMBL" id="JAPVEA010000009">
    <property type="protein sequence ID" value="KAJ5433387.1"/>
    <property type="molecule type" value="Genomic_DNA"/>
</dbReference>
<organism evidence="3 4">
    <name type="scientific">Penicillium daleae</name>
    <dbReference type="NCBI Taxonomy" id="63821"/>
    <lineage>
        <taxon>Eukaryota</taxon>
        <taxon>Fungi</taxon>
        <taxon>Dikarya</taxon>
        <taxon>Ascomycota</taxon>
        <taxon>Pezizomycotina</taxon>
        <taxon>Eurotiomycetes</taxon>
        <taxon>Eurotiomycetidae</taxon>
        <taxon>Eurotiales</taxon>
        <taxon>Aspergillaceae</taxon>
        <taxon>Penicillium</taxon>
    </lineage>
</organism>
<evidence type="ECO:0000313" key="4">
    <source>
        <dbReference type="Proteomes" id="UP001213681"/>
    </source>
</evidence>
<sequence length="125" mass="13479">MSGRVTKDKTKSPKVRKTAEPKSESATADASLVLLWLCYKNNGGKTVNFDKVGAALNVSPIAAKSRFRRLKERMDAVVEAMENPKNGKGETSPKEEKADSASQPAQQDAPDAGPMDLEDDLTTDV</sequence>
<evidence type="ECO:0000259" key="2">
    <source>
        <dbReference type="Pfam" id="PF22980"/>
    </source>
</evidence>
<dbReference type="InterPro" id="IPR054505">
    <property type="entry name" value="Myb_DNA-bind_8"/>
</dbReference>
<proteinExistence type="predicted"/>
<feature type="compositionally biased region" description="Acidic residues" evidence="1">
    <location>
        <begin position="116"/>
        <end position="125"/>
    </location>
</feature>
<protein>
    <recommendedName>
        <fullName evidence="2">Myb-like DNA-binding domain-containing protein</fullName>
    </recommendedName>
</protein>
<evidence type="ECO:0000256" key="1">
    <source>
        <dbReference type="SAM" id="MobiDB-lite"/>
    </source>
</evidence>
<feature type="region of interest" description="Disordered" evidence="1">
    <location>
        <begin position="79"/>
        <end position="125"/>
    </location>
</feature>
<feature type="compositionally biased region" description="Basic and acidic residues" evidence="1">
    <location>
        <begin position="1"/>
        <end position="23"/>
    </location>
</feature>
<dbReference type="Proteomes" id="UP001213681">
    <property type="component" value="Unassembled WGS sequence"/>
</dbReference>
<evidence type="ECO:0000313" key="3">
    <source>
        <dbReference type="EMBL" id="KAJ5433387.1"/>
    </source>
</evidence>
<accession>A0AAD6BUZ8</accession>
<feature type="region of interest" description="Disordered" evidence="1">
    <location>
        <begin position="1"/>
        <end position="27"/>
    </location>
</feature>
<dbReference type="RefSeq" id="XP_056760678.1">
    <property type="nucleotide sequence ID" value="XM_056915924.1"/>
</dbReference>
<feature type="compositionally biased region" description="Low complexity" evidence="1">
    <location>
        <begin position="100"/>
        <end position="112"/>
    </location>
</feature>
<comment type="caution">
    <text evidence="3">The sequence shown here is derived from an EMBL/GenBank/DDBJ whole genome shotgun (WGS) entry which is preliminary data.</text>
</comment>
<name>A0AAD6BUZ8_9EURO</name>
<keyword evidence="4" id="KW-1185">Reference proteome</keyword>